<dbReference type="RefSeq" id="WP_228227837.1">
    <property type="nucleotide sequence ID" value="NZ_JAJGNP010000017.1"/>
</dbReference>
<evidence type="ECO:0000256" key="1">
    <source>
        <dbReference type="SAM" id="Phobius"/>
    </source>
</evidence>
<accession>A0ABS8H6P7</accession>
<feature type="transmembrane region" description="Helical" evidence="1">
    <location>
        <begin position="66"/>
        <end position="88"/>
    </location>
</feature>
<evidence type="ECO:0000313" key="2">
    <source>
        <dbReference type="EMBL" id="MCC4234220.1"/>
    </source>
</evidence>
<comment type="caution">
    <text evidence="2">The sequence shown here is derived from an EMBL/GenBank/DDBJ whole genome shotgun (WGS) entry which is preliminary data.</text>
</comment>
<sequence>MLRLSTSTGRVTYRFLDRKTQRCCRSLIDDESTGTAVKYRGLTATVQRYINRDKVVAELEGNAGGLAGRMCRAIAFVSFGLPLFLLILRRRIL</sequence>
<organism evidence="2 3">
    <name type="scientific">Sphingobium soli</name>
    <dbReference type="NCBI Taxonomy" id="1591116"/>
    <lineage>
        <taxon>Bacteria</taxon>
        <taxon>Pseudomonadati</taxon>
        <taxon>Pseudomonadota</taxon>
        <taxon>Alphaproteobacteria</taxon>
        <taxon>Sphingomonadales</taxon>
        <taxon>Sphingomonadaceae</taxon>
        <taxon>Sphingobium</taxon>
    </lineage>
</organism>
<keyword evidence="1" id="KW-0472">Membrane</keyword>
<dbReference type="Proteomes" id="UP001198830">
    <property type="component" value="Unassembled WGS sequence"/>
</dbReference>
<evidence type="ECO:0000313" key="3">
    <source>
        <dbReference type="Proteomes" id="UP001198830"/>
    </source>
</evidence>
<keyword evidence="3" id="KW-1185">Reference proteome</keyword>
<gene>
    <name evidence="2" type="ORF">LL253_16205</name>
</gene>
<keyword evidence="1" id="KW-1133">Transmembrane helix</keyword>
<protein>
    <submittedName>
        <fullName evidence="2">Uncharacterized protein</fullName>
    </submittedName>
</protein>
<proteinExistence type="predicted"/>
<name>A0ABS8H6P7_9SPHN</name>
<keyword evidence="1" id="KW-0812">Transmembrane</keyword>
<reference evidence="2 3" key="1">
    <citation type="submission" date="2021-10" db="EMBL/GenBank/DDBJ databases">
        <title>The diversity and Nitrogen Metabolism of Culturable Nitrate-Utilizing Bacteria Within the Oxygen Minimum Zone of the Changjiang (Yangtze River)Estuary.</title>
        <authorList>
            <person name="Zhang D."/>
            <person name="Zheng J."/>
            <person name="Liu S."/>
            <person name="He W."/>
        </authorList>
    </citation>
    <scope>NUCLEOTIDE SEQUENCE [LARGE SCALE GENOMIC DNA]</scope>
    <source>
        <strain evidence="2 3">FXH275-2</strain>
    </source>
</reference>
<dbReference type="EMBL" id="JAJGNP010000017">
    <property type="protein sequence ID" value="MCC4234220.1"/>
    <property type="molecule type" value="Genomic_DNA"/>
</dbReference>